<dbReference type="InterPro" id="IPR036259">
    <property type="entry name" value="MFS_trans_sf"/>
</dbReference>
<reference evidence="7" key="1">
    <citation type="submission" date="2020-11" db="EMBL/GenBank/DDBJ databases">
        <authorList>
            <person name="Tran Van P."/>
        </authorList>
    </citation>
    <scope>NUCLEOTIDE SEQUENCE</scope>
</reference>
<dbReference type="GO" id="GO:0022857">
    <property type="term" value="F:transmembrane transporter activity"/>
    <property type="evidence" value="ECO:0007669"/>
    <property type="project" value="InterPro"/>
</dbReference>
<evidence type="ECO:0000256" key="2">
    <source>
        <dbReference type="ARBA" id="ARBA00022692"/>
    </source>
</evidence>
<evidence type="ECO:0000256" key="3">
    <source>
        <dbReference type="ARBA" id="ARBA00022989"/>
    </source>
</evidence>
<dbReference type="PROSITE" id="PS50850">
    <property type="entry name" value="MFS"/>
    <property type="match status" value="1"/>
</dbReference>
<feature type="transmembrane region" description="Helical" evidence="5">
    <location>
        <begin position="75"/>
        <end position="97"/>
    </location>
</feature>
<evidence type="ECO:0000256" key="5">
    <source>
        <dbReference type="SAM" id="Phobius"/>
    </source>
</evidence>
<dbReference type="GO" id="GO:0016020">
    <property type="term" value="C:membrane"/>
    <property type="evidence" value="ECO:0007669"/>
    <property type="project" value="UniProtKB-SubCell"/>
</dbReference>
<dbReference type="OrthoDB" id="6370258at2759"/>
<keyword evidence="8" id="KW-1185">Reference proteome</keyword>
<feature type="transmembrane region" description="Helical" evidence="5">
    <location>
        <begin position="43"/>
        <end position="63"/>
    </location>
</feature>
<dbReference type="AlphaFoldDB" id="A0A7R9BYX9"/>
<feature type="transmembrane region" description="Helical" evidence="5">
    <location>
        <begin position="16"/>
        <end position="36"/>
    </location>
</feature>
<evidence type="ECO:0000313" key="8">
    <source>
        <dbReference type="Proteomes" id="UP000678499"/>
    </source>
</evidence>
<feature type="domain" description="Major facilitator superfamily (MFS) profile" evidence="6">
    <location>
        <begin position="1"/>
        <end position="203"/>
    </location>
</feature>
<dbReference type="SUPFAM" id="SSF103473">
    <property type="entry name" value="MFS general substrate transporter"/>
    <property type="match status" value="1"/>
</dbReference>
<dbReference type="Pfam" id="PF07690">
    <property type="entry name" value="MFS_1"/>
    <property type="match status" value="1"/>
</dbReference>
<organism evidence="7">
    <name type="scientific">Notodromas monacha</name>
    <dbReference type="NCBI Taxonomy" id="399045"/>
    <lineage>
        <taxon>Eukaryota</taxon>
        <taxon>Metazoa</taxon>
        <taxon>Ecdysozoa</taxon>
        <taxon>Arthropoda</taxon>
        <taxon>Crustacea</taxon>
        <taxon>Oligostraca</taxon>
        <taxon>Ostracoda</taxon>
        <taxon>Podocopa</taxon>
        <taxon>Podocopida</taxon>
        <taxon>Cypridocopina</taxon>
        <taxon>Cypridoidea</taxon>
        <taxon>Cyprididae</taxon>
        <taxon>Notodromas</taxon>
    </lineage>
</organism>
<evidence type="ECO:0000256" key="4">
    <source>
        <dbReference type="ARBA" id="ARBA00023136"/>
    </source>
</evidence>
<dbReference type="PANTHER" id="PTHR11662">
    <property type="entry name" value="SOLUTE CARRIER FAMILY 17"/>
    <property type="match status" value="1"/>
</dbReference>
<gene>
    <name evidence="7" type="ORF">NMOB1V02_LOCUS10362</name>
</gene>
<keyword evidence="2 5" id="KW-0812">Transmembrane</keyword>
<keyword evidence="4 5" id="KW-0472">Membrane</keyword>
<evidence type="ECO:0000259" key="6">
    <source>
        <dbReference type="PROSITE" id="PS50850"/>
    </source>
</evidence>
<dbReference type="EMBL" id="OA886285">
    <property type="protein sequence ID" value="CAD7282741.1"/>
    <property type="molecule type" value="Genomic_DNA"/>
</dbReference>
<dbReference type="Proteomes" id="UP000678499">
    <property type="component" value="Unassembled WGS sequence"/>
</dbReference>
<dbReference type="InterPro" id="IPR020846">
    <property type="entry name" value="MFS_dom"/>
</dbReference>
<proteinExistence type="predicted"/>
<dbReference type="InterPro" id="IPR011701">
    <property type="entry name" value="MFS"/>
</dbReference>
<dbReference type="Gene3D" id="1.20.120.540">
    <property type="entry name" value="Voltage-gated potassium channels"/>
    <property type="match status" value="1"/>
</dbReference>
<keyword evidence="3 5" id="KW-1133">Transmembrane helix</keyword>
<name>A0A7R9BYX9_9CRUS</name>
<dbReference type="PANTHER" id="PTHR11662:SF399">
    <property type="entry name" value="FI19708P1-RELATED"/>
    <property type="match status" value="1"/>
</dbReference>
<dbReference type="InterPro" id="IPR050382">
    <property type="entry name" value="MFS_Na/Anion_cotransporter"/>
</dbReference>
<comment type="subcellular location">
    <subcellularLocation>
        <location evidence="1">Membrane</location>
        <topology evidence="1">Multi-pass membrane protein</topology>
    </subcellularLocation>
</comment>
<evidence type="ECO:0000313" key="7">
    <source>
        <dbReference type="EMBL" id="CAD7282741.1"/>
    </source>
</evidence>
<protein>
    <recommendedName>
        <fullName evidence="6">Major facilitator superfamily (MFS) profile domain-containing protein</fullName>
    </recommendedName>
</protein>
<sequence>MKGTDKFAWDESTQSWILSSVFIGYITTQLLGGRLAERFGGKLVLGVPMLLAGLLSLLTPVAAKKLGSTAVMVPRVLIGMAEGVTFPAMHVILSNWAPPLERSRMVTMVYADSPENHPYISTEEKLFILATLSKEKKTFYFAFETSGSSAGEANSFLLASLSRTSTTSPQEDVSNQATIAASYHQQTRGFRHNPFRFDSQTFR</sequence>
<dbReference type="InterPro" id="IPR027378">
    <property type="entry name" value="Nucleotide_channel_N"/>
</dbReference>
<evidence type="ECO:0000256" key="1">
    <source>
        <dbReference type="ARBA" id="ARBA00004141"/>
    </source>
</evidence>
<accession>A0A7R9BYX9</accession>
<dbReference type="EMBL" id="CAJPEX010004248">
    <property type="protein sequence ID" value="CAG0922893.1"/>
    <property type="molecule type" value="Genomic_DNA"/>
</dbReference>